<evidence type="ECO:0000256" key="1">
    <source>
        <dbReference type="ARBA" id="ARBA00004496"/>
    </source>
</evidence>
<dbReference type="InterPro" id="IPR007793">
    <property type="entry name" value="DivIVA_fam"/>
</dbReference>
<evidence type="ECO:0000256" key="5">
    <source>
        <dbReference type="ARBA" id="ARBA00022618"/>
    </source>
</evidence>
<comment type="subcellular location">
    <subcellularLocation>
        <location evidence="1">Cytoplasm</location>
    </subcellularLocation>
</comment>
<sequence>MALLTADDVLTKKFPATKFREGYDVVEVDDFLDEVLHTLRELYAENDDLKAKLEASERRVAELSRANAQQQAADQPVSVEKTPEPAPAPVVETPQPAAAPGMPPREPEMATGIIQMAQKLHDDHVRAGQEEGDRLIAEAKAEGGRIVREAEETSQRTLSQLEQERALLERKIDELRIFERDYRTRLKSYLQNLLGDLDNRGSALPGSRPGDGQGKQGI</sequence>
<comment type="similarity">
    <text evidence="2">Belongs to the DivIVA family.</text>
</comment>
<reference evidence="11" key="1">
    <citation type="submission" date="2020-12" db="EMBL/GenBank/DDBJ databases">
        <title>Sanguibacter suaedae sp. nov., isolated from Suaeda aralocaspica.</title>
        <authorList>
            <person name="Ma Q."/>
        </authorList>
    </citation>
    <scope>NUCLEOTIDE SEQUENCE</scope>
    <source>
        <strain evidence="11">YZGR15</strain>
    </source>
</reference>
<evidence type="ECO:0000256" key="8">
    <source>
        <dbReference type="ARBA" id="ARBA00031737"/>
    </source>
</evidence>
<evidence type="ECO:0000256" key="4">
    <source>
        <dbReference type="ARBA" id="ARBA00022490"/>
    </source>
</evidence>
<dbReference type="InterPro" id="IPR019933">
    <property type="entry name" value="DivIVA_domain"/>
</dbReference>
<dbReference type="Gene3D" id="6.10.250.660">
    <property type="match status" value="1"/>
</dbReference>
<dbReference type="GO" id="GO:0051301">
    <property type="term" value="P:cell division"/>
    <property type="evidence" value="ECO:0007669"/>
    <property type="project" value="UniProtKB-KW"/>
</dbReference>
<dbReference type="RefSeq" id="WP_198734127.1">
    <property type="nucleotide sequence ID" value="NZ_JAEINH010000008.1"/>
</dbReference>
<keyword evidence="7" id="KW-0131">Cell cycle</keyword>
<dbReference type="AlphaFoldDB" id="A0A934I9A6"/>
<keyword evidence="4" id="KW-0963">Cytoplasm</keyword>
<feature type="region of interest" description="Disordered" evidence="10">
    <location>
        <begin position="196"/>
        <end position="218"/>
    </location>
</feature>
<dbReference type="EMBL" id="JAEINH010000008">
    <property type="protein sequence ID" value="MBI9115457.1"/>
    <property type="molecule type" value="Genomic_DNA"/>
</dbReference>
<feature type="compositionally biased region" description="Gly residues" evidence="10">
    <location>
        <begin position="209"/>
        <end position="218"/>
    </location>
</feature>
<protein>
    <recommendedName>
        <fullName evidence="3">Cell wall synthesis protein Wag31</fullName>
    </recommendedName>
    <alternativeName>
        <fullName evidence="8">Antigen 84</fullName>
    </alternativeName>
</protein>
<organism evidence="11 12">
    <name type="scientific">Sanguibacter suaedae</name>
    <dbReference type="NCBI Taxonomy" id="2795737"/>
    <lineage>
        <taxon>Bacteria</taxon>
        <taxon>Bacillati</taxon>
        <taxon>Actinomycetota</taxon>
        <taxon>Actinomycetes</taxon>
        <taxon>Micrococcales</taxon>
        <taxon>Sanguibacteraceae</taxon>
        <taxon>Sanguibacter</taxon>
    </lineage>
</organism>
<evidence type="ECO:0000256" key="9">
    <source>
        <dbReference type="SAM" id="Coils"/>
    </source>
</evidence>
<evidence type="ECO:0000313" key="11">
    <source>
        <dbReference type="EMBL" id="MBI9115457.1"/>
    </source>
</evidence>
<keyword evidence="12" id="KW-1185">Reference proteome</keyword>
<dbReference type="GO" id="GO:0005737">
    <property type="term" value="C:cytoplasm"/>
    <property type="evidence" value="ECO:0007669"/>
    <property type="project" value="UniProtKB-SubCell"/>
</dbReference>
<keyword evidence="6 9" id="KW-0175">Coiled coil</keyword>
<proteinExistence type="inferred from homology"/>
<accession>A0A934I9A6</accession>
<evidence type="ECO:0000256" key="2">
    <source>
        <dbReference type="ARBA" id="ARBA00009008"/>
    </source>
</evidence>
<dbReference type="NCBIfam" id="TIGR03544">
    <property type="entry name" value="DivI1A_domain"/>
    <property type="match status" value="1"/>
</dbReference>
<dbReference type="Proteomes" id="UP000602087">
    <property type="component" value="Unassembled WGS sequence"/>
</dbReference>
<feature type="region of interest" description="Disordered" evidence="10">
    <location>
        <begin position="62"/>
        <end position="103"/>
    </location>
</feature>
<evidence type="ECO:0000256" key="10">
    <source>
        <dbReference type="SAM" id="MobiDB-lite"/>
    </source>
</evidence>
<evidence type="ECO:0000256" key="7">
    <source>
        <dbReference type="ARBA" id="ARBA00023306"/>
    </source>
</evidence>
<dbReference type="Pfam" id="PF05103">
    <property type="entry name" value="DivIVA"/>
    <property type="match status" value="1"/>
</dbReference>
<keyword evidence="5" id="KW-0132">Cell division</keyword>
<feature type="compositionally biased region" description="Low complexity" evidence="10">
    <location>
        <begin position="89"/>
        <end position="100"/>
    </location>
</feature>
<dbReference type="PANTHER" id="PTHR35794:SF2">
    <property type="entry name" value="CELL DIVISION PROTEIN DIVIVA"/>
    <property type="match status" value="1"/>
</dbReference>
<feature type="coiled-coil region" evidence="9">
    <location>
        <begin position="147"/>
        <end position="181"/>
    </location>
</feature>
<comment type="caution">
    <text evidence="11">The sequence shown here is derived from an EMBL/GenBank/DDBJ whole genome shotgun (WGS) entry which is preliminary data.</text>
</comment>
<name>A0A934I9A6_9MICO</name>
<gene>
    <name evidence="11" type="ORF">JAV76_10590</name>
</gene>
<dbReference type="PANTHER" id="PTHR35794">
    <property type="entry name" value="CELL DIVISION PROTEIN DIVIVA"/>
    <property type="match status" value="1"/>
</dbReference>
<evidence type="ECO:0000256" key="6">
    <source>
        <dbReference type="ARBA" id="ARBA00023054"/>
    </source>
</evidence>
<evidence type="ECO:0000256" key="3">
    <source>
        <dbReference type="ARBA" id="ARBA00018787"/>
    </source>
</evidence>
<evidence type="ECO:0000313" key="12">
    <source>
        <dbReference type="Proteomes" id="UP000602087"/>
    </source>
</evidence>